<dbReference type="PANTHER" id="PTHR14187:SF5">
    <property type="entry name" value="HEAT SHOCK 70 KDA PROTEIN 12A"/>
    <property type="match status" value="1"/>
</dbReference>
<dbReference type="InterPro" id="IPR043129">
    <property type="entry name" value="ATPase_NBD"/>
</dbReference>
<evidence type="ECO:0000313" key="1">
    <source>
        <dbReference type="Proteomes" id="UP000694865"/>
    </source>
</evidence>
<evidence type="ECO:0000313" key="2">
    <source>
        <dbReference type="RefSeq" id="XP_006823973.1"/>
    </source>
</evidence>
<dbReference type="Gene3D" id="3.90.640.10">
    <property type="entry name" value="Actin, Chain A, domain 4"/>
    <property type="match status" value="1"/>
</dbReference>
<protein>
    <submittedName>
        <fullName evidence="2">Heat shock 70 kDa protein 12A-like</fullName>
    </submittedName>
</protein>
<organism evidence="1 2">
    <name type="scientific">Saccoglossus kowalevskii</name>
    <name type="common">Acorn worm</name>
    <dbReference type="NCBI Taxonomy" id="10224"/>
    <lineage>
        <taxon>Eukaryota</taxon>
        <taxon>Metazoa</taxon>
        <taxon>Hemichordata</taxon>
        <taxon>Enteropneusta</taxon>
        <taxon>Harrimaniidae</taxon>
        <taxon>Saccoglossus</taxon>
    </lineage>
</organism>
<dbReference type="Gene3D" id="3.30.420.40">
    <property type="match status" value="2"/>
</dbReference>
<dbReference type="RefSeq" id="XP_006823973.1">
    <property type="nucleotide sequence ID" value="XM_006823910.1"/>
</dbReference>
<dbReference type="Proteomes" id="UP000694865">
    <property type="component" value="Unplaced"/>
</dbReference>
<keyword evidence="1" id="KW-1185">Reference proteome</keyword>
<reference evidence="2" key="1">
    <citation type="submission" date="2025-08" db="UniProtKB">
        <authorList>
            <consortium name="RefSeq"/>
        </authorList>
    </citation>
    <scope>IDENTIFICATION</scope>
    <source>
        <tissue evidence="2">Testes</tissue>
    </source>
</reference>
<proteinExistence type="predicted"/>
<dbReference type="SUPFAM" id="SSF53067">
    <property type="entry name" value="Actin-like ATPase domain"/>
    <property type="match status" value="1"/>
</dbReference>
<accession>A0ABM0MVD2</accession>
<dbReference type="PANTHER" id="PTHR14187">
    <property type="entry name" value="ALPHA KINASE/ELONGATION FACTOR 2 KINASE"/>
    <property type="match status" value="1"/>
</dbReference>
<gene>
    <name evidence="2" type="primary">LOC100368999</name>
</gene>
<name>A0ABM0MVD2_SACKO</name>
<sequence>MREACIQAKIIRSDDPTQLILALEPEAASLDCRQRDLSEFVDETLNGTPPEVIACNGPTYMIIDNGGGTVDITVHTINNQAVDEVYQPTGGAWGGINVETEFENLIIFLFGAKFISNFKQNSPAEWLEMMADFEMKKRSPQFVSSKASTRIRLPHAFFMNGSLMARAKGQYKPCDVKLHNGYLILSYEVMSNLFLAPVENIIKHVETLVNDDKLKNLSIIYLVGGFSESRLLTKRFEEKFGSKYRIMIPLDASLCVVKGAVLFGLNTKAVQTRICPYTYGSDVSERCDNVKCNKKYAVTQRGVCYCMVFRTLATKGEKIKVGDTRSFKYCPLFPDQTSVCFGFYTTIKDSVKYVREPYVKKIAEIILPSPDTTKGKSRLLKLDIEFGNTEIKVTTLDKESGNVKHLSLDFVKG</sequence>
<dbReference type="GeneID" id="100368999"/>